<protein>
    <submittedName>
        <fullName evidence="6">AAA family ATPase</fullName>
    </submittedName>
</protein>
<sequence>MNGNPTKGNPAPGRTPGTERLAPEAVRTGEPFTVFYGPGVGDVFVDSTGQVRSMEQALWRMLRSEGFERIVFSTLHDPVYFRDKESWERSRRPARRTPGPDGRTGTGRMRHAGLRGPLGGTQLLAAAPAAEPDPNPTSGVGAARASGIADPFGVMTLTAYLRSTEHRTAVVFPHADEFLLHNQAPRQLAGALAEWAADGVEGNQWILVFNRSSLNQVAAFLQGLGRCPQLETFVAGRRDEPARGGTHRIGLPGGPELERLVHSVRLRKGLRIEWRDLDRVVRAMAGQPETARVWRERLEQLLAAGDALDRASVRPWLGGGAADERTPWERLAAMPGTQELVRRFEDLRAELATNEELRARGRAPDGEPPSRHLVFTGNPGTGKTTVARLVGEMYRDVGVLDRGHCVEAEVGDLVAGYIGQTAQRTDAMVDRALDGVLFIDEAYGLSDQRDGFGDEAVQALLKRMEDDRGRLVVVVAGYPDKMREFLDANPGLRSRFPETNIVTFPDYDPDTLHTTLLNRLEQGGLTVEKDTAAALRQIVESMHRGRDATFGNVREMRTLADAVRSRWSVRVGRDVERPVGTQDIPETYREHLPRPAPGPAELLASFDRYVGLGPVCAELAGLARRLRMRQERGATAFDPPHLVFTGPPGTGKTTVARLVGELFRALGLLRKGHVVEVTRADLVGQYVGQTAPRVREAVERALGGVLFIDEAYSLVRDTRGAGGFGAEAVDTLLREMEHRRGRLVVIAAGYPAEMEELLAFNAGMRSRFTTKVPFPEFSLDDLVEILRRSVEAGGYVLGPGTAERARRWLEETRRAGPESFGNAREVRRLMEIMEALKAARWDEGDKGPEFLPEDVPDPAEGRYAGEPPGCSG</sequence>
<dbReference type="RefSeq" id="WP_344515180.1">
    <property type="nucleotide sequence ID" value="NZ_BAAATU010000032.1"/>
</dbReference>
<feature type="domain" description="AAA+ ATPase" evidence="5">
    <location>
        <begin position="369"/>
        <end position="506"/>
    </location>
</feature>
<dbReference type="PRINTS" id="PR00819">
    <property type="entry name" value="CBXCFQXSUPER"/>
</dbReference>
<evidence type="ECO:0000259" key="5">
    <source>
        <dbReference type="SMART" id="SM00382"/>
    </source>
</evidence>
<organism evidence="6 7">
    <name type="scientific">Streptomyces pulveraceus</name>
    <dbReference type="NCBI Taxonomy" id="68258"/>
    <lineage>
        <taxon>Bacteria</taxon>
        <taxon>Bacillati</taxon>
        <taxon>Actinomycetota</taxon>
        <taxon>Actinomycetes</taxon>
        <taxon>Kitasatosporales</taxon>
        <taxon>Streptomycetaceae</taxon>
        <taxon>Streptomyces</taxon>
    </lineage>
</organism>
<dbReference type="CDD" id="cd00009">
    <property type="entry name" value="AAA"/>
    <property type="match status" value="2"/>
</dbReference>
<dbReference type="Pfam" id="PF00004">
    <property type="entry name" value="AAA"/>
    <property type="match status" value="2"/>
</dbReference>
<dbReference type="Gene3D" id="3.40.50.300">
    <property type="entry name" value="P-loop containing nucleotide triphosphate hydrolases"/>
    <property type="match status" value="2"/>
</dbReference>
<feature type="compositionally biased region" description="Low complexity" evidence="4">
    <location>
        <begin position="96"/>
        <end position="107"/>
    </location>
</feature>
<dbReference type="Gene3D" id="1.10.8.60">
    <property type="match status" value="2"/>
</dbReference>
<evidence type="ECO:0000256" key="3">
    <source>
        <dbReference type="ARBA" id="ARBA00022840"/>
    </source>
</evidence>
<dbReference type="Proteomes" id="UP001596200">
    <property type="component" value="Unassembled WGS sequence"/>
</dbReference>
<evidence type="ECO:0000256" key="4">
    <source>
        <dbReference type="SAM" id="MobiDB-lite"/>
    </source>
</evidence>
<feature type="region of interest" description="Disordered" evidence="4">
    <location>
        <begin position="843"/>
        <end position="872"/>
    </location>
</feature>
<gene>
    <name evidence="6" type="ORF">ACFP1B_34320</name>
</gene>
<dbReference type="InterPro" id="IPR003593">
    <property type="entry name" value="AAA+_ATPase"/>
</dbReference>
<evidence type="ECO:0000256" key="1">
    <source>
        <dbReference type="ARBA" id="ARBA00010378"/>
    </source>
</evidence>
<accession>A0ABW1GXU9</accession>
<dbReference type="SUPFAM" id="SSF52540">
    <property type="entry name" value="P-loop containing nucleoside triphosphate hydrolases"/>
    <property type="match status" value="2"/>
</dbReference>
<dbReference type="PANTHER" id="PTHR43392:SF2">
    <property type="entry name" value="AAA-TYPE ATPASE FAMILY PROTEIN _ ANKYRIN REPEAT FAMILY PROTEIN"/>
    <property type="match status" value="1"/>
</dbReference>
<keyword evidence="7" id="KW-1185">Reference proteome</keyword>
<dbReference type="SMART" id="SM00382">
    <property type="entry name" value="AAA"/>
    <property type="match status" value="2"/>
</dbReference>
<evidence type="ECO:0000313" key="6">
    <source>
        <dbReference type="EMBL" id="MFC5918467.1"/>
    </source>
</evidence>
<dbReference type="EMBL" id="JBHSPU010000039">
    <property type="protein sequence ID" value="MFC5918467.1"/>
    <property type="molecule type" value="Genomic_DNA"/>
</dbReference>
<feature type="region of interest" description="Disordered" evidence="4">
    <location>
        <begin position="1"/>
        <end position="24"/>
    </location>
</feature>
<feature type="region of interest" description="Disordered" evidence="4">
    <location>
        <begin position="356"/>
        <end position="378"/>
    </location>
</feature>
<comment type="similarity">
    <text evidence="1">Belongs to the CbxX/CfxQ family.</text>
</comment>
<dbReference type="PANTHER" id="PTHR43392">
    <property type="entry name" value="AAA-TYPE ATPASE FAMILY PROTEIN / ANKYRIN REPEAT FAMILY PROTEIN"/>
    <property type="match status" value="1"/>
</dbReference>
<reference evidence="7" key="1">
    <citation type="journal article" date="2019" name="Int. J. Syst. Evol. Microbiol.">
        <title>The Global Catalogue of Microorganisms (GCM) 10K type strain sequencing project: providing services to taxonomists for standard genome sequencing and annotation.</title>
        <authorList>
            <consortium name="The Broad Institute Genomics Platform"/>
            <consortium name="The Broad Institute Genome Sequencing Center for Infectious Disease"/>
            <person name="Wu L."/>
            <person name="Ma J."/>
        </authorList>
    </citation>
    <scope>NUCLEOTIDE SEQUENCE [LARGE SCALE GENOMIC DNA]</scope>
    <source>
        <strain evidence="7">JCM 4147</strain>
    </source>
</reference>
<evidence type="ECO:0000313" key="7">
    <source>
        <dbReference type="Proteomes" id="UP001596200"/>
    </source>
</evidence>
<dbReference type="InterPro" id="IPR000641">
    <property type="entry name" value="CbxX/CfxQ"/>
</dbReference>
<feature type="compositionally biased region" description="Basic and acidic residues" evidence="4">
    <location>
        <begin position="356"/>
        <end position="370"/>
    </location>
</feature>
<proteinExistence type="inferred from homology"/>
<comment type="caution">
    <text evidence="6">The sequence shown here is derived from an EMBL/GenBank/DDBJ whole genome shotgun (WGS) entry which is preliminary data.</text>
</comment>
<dbReference type="InterPro" id="IPR050773">
    <property type="entry name" value="CbxX/CfxQ_RuBisCO_ESX"/>
</dbReference>
<dbReference type="InterPro" id="IPR003959">
    <property type="entry name" value="ATPase_AAA_core"/>
</dbReference>
<evidence type="ECO:0000256" key="2">
    <source>
        <dbReference type="ARBA" id="ARBA00022741"/>
    </source>
</evidence>
<keyword evidence="3" id="KW-0067">ATP-binding</keyword>
<feature type="region of interest" description="Disordered" evidence="4">
    <location>
        <begin position="84"/>
        <end position="115"/>
    </location>
</feature>
<name>A0ABW1GXU9_9ACTN</name>
<keyword evidence="2" id="KW-0547">Nucleotide-binding</keyword>
<dbReference type="InterPro" id="IPR027417">
    <property type="entry name" value="P-loop_NTPase"/>
</dbReference>
<feature type="domain" description="AAA+ ATPase" evidence="5">
    <location>
        <begin position="638"/>
        <end position="778"/>
    </location>
</feature>